<dbReference type="InterPro" id="IPR021613">
    <property type="entry name" value="Receptor_IA-2_dom"/>
</dbReference>
<feature type="non-terminal residue" evidence="3">
    <location>
        <position position="1"/>
    </location>
</feature>
<proteinExistence type="predicted"/>
<dbReference type="Pfam" id="PF11548">
    <property type="entry name" value="Receptor_IA-2"/>
    <property type="match status" value="1"/>
</dbReference>
<evidence type="ECO:0000256" key="1">
    <source>
        <dbReference type="SAM" id="MobiDB-lite"/>
    </source>
</evidence>
<organism evidence="3">
    <name type="scientific">Medioppia subpectinata</name>
    <dbReference type="NCBI Taxonomy" id="1979941"/>
    <lineage>
        <taxon>Eukaryota</taxon>
        <taxon>Metazoa</taxon>
        <taxon>Ecdysozoa</taxon>
        <taxon>Arthropoda</taxon>
        <taxon>Chelicerata</taxon>
        <taxon>Arachnida</taxon>
        <taxon>Acari</taxon>
        <taxon>Acariformes</taxon>
        <taxon>Sarcoptiformes</taxon>
        <taxon>Oribatida</taxon>
        <taxon>Brachypylina</taxon>
        <taxon>Oppioidea</taxon>
        <taxon>Oppiidae</taxon>
        <taxon>Medioppia</taxon>
    </lineage>
</organism>
<feature type="region of interest" description="Disordered" evidence="1">
    <location>
        <begin position="35"/>
        <end position="68"/>
    </location>
</feature>
<dbReference type="InterPro" id="IPR038112">
    <property type="entry name" value="Receptor_IA-2_ectodomain_sf"/>
</dbReference>
<name>A0A7R9KSL3_9ACAR</name>
<dbReference type="EMBL" id="OC859315">
    <property type="protein sequence ID" value="CAD7627446.1"/>
    <property type="molecule type" value="Genomic_DNA"/>
</dbReference>
<feature type="domain" description="Protein-tyrosine phosphatase receptor IA-2 ectodomain" evidence="2">
    <location>
        <begin position="100"/>
        <end position="169"/>
    </location>
</feature>
<protein>
    <recommendedName>
        <fullName evidence="2">Protein-tyrosine phosphatase receptor IA-2 ectodomain domain-containing protein</fullName>
    </recommendedName>
</protein>
<feature type="compositionally biased region" description="Basic and acidic residues" evidence="1">
    <location>
        <begin position="35"/>
        <end position="50"/>
    </location>
</feature>
<dbReference type="OrthoDB" id="6509428at2759"/>
<accession>A0A7R9KSL3</accession>
<keyword evidence="4" id="KW-1185">Reference proteome</keyword>
<dbReference type="Gene3D" id="3.30.70.2470">
    <property type="entry name" value="Protein-tyrosine phosphatase receptor IA-2 ectodomain"/>
    <property type="match status" value="1"/>
</dbReference>
<dbReference type="AlphaFoldDB" id="A0A7R9KSL3"/>
<evidence type="ECO:0000313" key="4">
    <source>
        <dbReference type="Proteomes" id="UP000759131"/>
    </source>
</evidence>
<evidence type="ECO:0000313" key="3">
    <source>
        <dbReference type="EMBL" id="CAD7627446.1"/>
    </source>
</evidence>
<feature type="compositionally biased region" description="Polar residues" evidence="1">
    <location>
        <begin position="53"/>
        <end position="65"/>
    </location>
</feature>
<gene>
    <name evidence="3" type="ORF">OSB1V03_LOCUS7872</name>
</gene>
<reference evidence="3" key="1">
    <citation type="submission" date="2020-11" db="EMBL/GenBank/DDBJ databases">
        <authorList>
            <person name="Tran Van P."/>
        </authorList>
    </citation>
    <scope>NUCLEOTIDE SEQUENCE</scope>
</reference>
<dbReference type="EMBL" id="CAJPIZ010004740">
    <property type="protein sequence ID" value="CAG2107876.1"/>
    <property type="molecule type" value="Genomic_DNA"/>
</dbReference>
<sequence>EYNGLDWDWAEEKANELVANWTKSGDESDLKDLIHGPLKSRTDGQKEAVADRPSSNIMNKKSANKANKPVFEGPVKMDSESAVVPAEDGERTRLEAIDSSYTYVIVDKPFGESDGSANRFVATLEQLVRVPKGTFSNVRPDKDNRAEVTFKVNPNRRDLNASLVAAQIELFSVRHHMNLMMYLR</sequence>
<dbReference type="Proteomes" id="UP000759131">
    <property type="component" value="Unassembled WGS sequence"/>
</dbReference>
<evidence type="ECO:0000259" key="2">
    <source>
        <dbReference type="Pfam" id="PF11548"/>
    </source>
</evidence>